<dbReference type="Gene3D" id="2.60.40.10">
    <property type="entry name" value="Immunoglobulins"/>
    <property type="match status" value="1"/>
</dbReference>
<protein>
    <submittedName>
        <fullName evidence="2">T9SS type A sorting domain-containing protein</fullName>
    </submittedName>
</protein>
<reference evidence="2 3" key="1">
    <citation type="submission" date="2020-12" db="EMBL/GenBank/DDBJ databases">
        <title>Bacterial novel species Adhaeribacter sp. BT258 isolated from soil.</title>
        <authorList>
            <person name="Jung H.-Y."/>
        </authorList>
    </citation>
    <scope>NUCLEOTIDE SEQUENCE [LARGE SCALE GENOMIC DNA]</scope>
    <source>
        <strain evidence="2 3">BT258</strain>
    </source>
</reference>
<accession>A0ABS1BWR1</accession>
<dbReference type="NCBIfam" id="TIGR04183">
    <property type="entry name" value="Por_Secre_tail"/>
    <property type="match status" value="1"/>
</dbReference>
<keyword evidence="3" id="KW-1185">Reference proteome</keyword>
<dbReference type="Pfam" id="PF18962">
    <property type="entry name" value="Por_Secre_tail"/>
    <property type="match status" value="1"/>
</dbReference>
<dbReference type="InterPro" id="IPR026444">
    <property type="entry name" value="Secre_tail"/>
</dbReference>
<evidence type="ECO:0000259" key="1">
    <source>
        <dbReference type="Pfam" id="PF18962"/>
    </source>
</evidence>
<organism evidence="2 3">
    <name type="scientific">Adhaeribacter terrigena</name>
    <dbReference type="NCBI Taxonomy" id="2793070"/>
    <lineage>
        <taxon>Bacteria</taxon>
        <taxon>Pseudomonadati</taxon>
        <taxon>Bacteroidota</taxon>
        <taxon>Cytophagia</taxon>
        <taxon>Cytophagales</taxon>
        <taxon>Hymenobacteraceae</taxon>
        <taxon>Adhaeribacter</taxon>
    </lineage>
</organism>
<feature type="domain" description="Secretion system C-terminal sorting" evidence="1">
    <location>
        <begin position="609"/>
        <end position="681"/>
    </location>
</feature>
<dbReference type="Proteomes" id="UP000644147">
    <property type="component" value="Unassembled WGS sequence"/>
</dbReference>
<name>A0ABS1BWR1_9BACT</name>
<comment type="caution">
    <text evidence="2">The sequence shown here is derived from an EMBL/GenBank/DDBJ whole genome shotgun (WGS) entry which is preliminary data.</text>
</comment>
<evidence type="ECO:0000313" key="2">
    <source>
        <dbReference type="EMBL" id="MBK0401575.1"/>
    </source>
</evidence>
<proteinExistence type="predicted"/>
<gene>
    <name evidence="2" type="ORF">I5M27_01180</name>
</gene>
<sequence>MYISTLIHKTEIFTFYLFITFMKKHLQDAISSPSFKASKLKRRMLLAALAAGSFCAMPAMAQLNYRPANSTNVAGTYTDLGSTGTIITVANNDNANSAAQPIGFTFNYNGQAFTQFVLNTNGYIKLGSTAPSSAALLDPISSTNSANTNIIAASSFVDLQGAADQTANPTEFRVATTGTAPNRVTTIQFENLADKATTVANATAQFTTMQFQIKLYETTNNIELVYGTWVSNSATTPGGQPLLVGLKGSTAAPIDWVLASKPSSGTAWTATTFVNQDPNFPGDPALHFVRNTFLPDAGRTYRFTPFTLPPNDLSVEAIFSQGKVATATGTPHVVKALIKNTGSAAATNKVISLDVTGNNTFSTTVTLASLPAGADTIISFASYMPVAGSGTNFIEVSVPNDDVNLNNAKDFTQVVSTNAESYAMQADATTDPVLETAIPGPFGQTAAANSGVRLSRFFATNKVKVNSMRAYIPGPAFNPAVLTATRTVYAIVVDASGNELARSADMVLTAADVDNFITFNFPTPAIVENQDYFIGLGLLAKPTAVDFSFPFSVQNGDADRPNTNFVMPTPGTTPVAPEDAEDDYRFLFEANLTNITGVKEDLNAKLVSVYPNPSNGVFNVSAKDMKGGNLNLEVRDMQGRLVYSAAASKDNATINLKNVASGVYMLKASTDAEVAVKRIVVQ</sequence>
<dbReference type="EMBL" id="JAEHFX010000001">
    <property type="protein sequence ID" value="MBK0401575.1"/>
    <property type="molecule type" value="Genomic_DNA"/>
</dbReference>
<evidence type="ECO:0000313" key="3">
    <source>
        <dbReference type="Proteomes" id="UP000644147"/>
    </source>
</evidence>
<dbReference type="InterPro" id="IPR013783">
    <property type="entry name" value="Ig-like_fold"/>
</dbReference>